<dbReference type="EMBL" id="CP046640">
    <property type="protein sequence ID" value="QTL97427.1"/>
    <property type="molecule type" value="Genomic_DNA"/>
</dbReference>
<dbReference type="Gene3D" id="3.40.190.10">
    <property type="entry name" value="Periplasmic binding protein-like II"/>
    <property type="match status" value="1"/>
</dbReference>
<dbReference type="KEGG" id="ifn:GM661_05240"/>
<accession>A0A8A7KEU9</accession>
<evidence type="ECO:0000313" key="2">
    <source>
        <dbReference type="EMBL" id="QTL97427.1"/>
    </source>
</evidence>
<keyword evidence="1" id="KW-0732">Signal</keyword>
<organism evidence="2 3">
    <name type="scientific">Iocasia fonsfrigidae</name>
    <dbReference type="NCBI Taxonomy" id="2682810"/>
    <lineage>
        <taxon>Bacteria</taxon>
        <taxon>Bacillati</taxon>
        <taxon>Bacillota</taxon>
        <taxon>Clostridia</taxon>
        <taxon>Halanaerobiales</taxon>
        <taxon>Halanaerobiaceae</taxon>
        <taxon>Iocasia</taxon>
    </lineage>
</organism>
<dbReference type="RefSeq" id="WP_230869055.1">
    <property type="nucleotide sequence ID" value="NZ_CP046640.1"/>
</dbReference>
<sequence>MKKFFSLLLVCSILLSSFVIVFSNVNTVASASSNKYPEGTIEIYGYGQPQYFLKYYRPWLERNRDIAPKVSIDIVQTEGAADVREKLTMSYVAGAYDDLPDAFYIDPVNLVNLADGGLVQDVTDFVSSLTDKLVDNAANDATINGSIYALPESVRPQMLYYNQKIFNEYNIDPERMNTIEGYIEVGRELKEKSNGKVYLSYIDPGSRTWRYYGRRGLMPQAKAKIWDDNGYPIIDTDPGARLAFEALDTMYSEGLLLKTAIFQPALYDAVNNGEIATFYIGAFWDEFLRKNCTETLGDWRVMPAPVFKSINLRGAPVSQYIAIVDKPNAVYSGLIKKMWYDFTFDIEHKEKWVRSMVRLDAPYANPISVEMLKDEFWEEPSIFYGGQSFRKMEKIALRNGAPNLVVTAQDAEADIIISNELEKYVAGVQTIDEAIKAMGENLRNKIGKVEVIK</sequence>
<dbReference type="Proteomes" id="UP000665020">
    <property type="component" value="Chromosome"/>
</dbReference>
<dbReference type="AlphaFoldDB" id="A0A8A7KEU9"/>
<evidence type="ECO:0000256" key="1">
    <source>
        <dbReference type="SAM" id="SignalP"/>
    </source>
</evidence>
<reference evidence="2" key="1">
    <citation type="submission" date="2019-12" db="EMBL/GenBank/DDBJ databases">
        <authorList>
            <person name="zhang j."/>
            <person name="sun C.M."/>
        </authorList>
    </citation>
    <scope>NUCLEOTIDE SEQUENCE</scope>
    <source>
        <strain evidence="2">NS-1</strain>
    </source>
</reference>
<proteinExistence type="predicted"/>
<keyword evidence="3" id="KW-1185">Reference proteome</keyword>
<dbReference type="PANTHER" id="PTHR43649">
    <property type="entry name" value="ARABINOSE-BINDING PROTEIN-RELATED"/>
    <property type="match status" value="1"/>
</dbReference>
<feature type="chain" id="PRO_5038929501" evidence="1">
    <location>
        <begin position="22"/>
        <end position="453"/>
    </location>
</feature>
<evidence type="ECO:0000313" key="3">
    <source>
        <dbReference type="Proteomes" id="UP000665020"/>
    </source>
</evidence>
<dbReference type="InterPro" id="IPR006059">
    <property type="entry name" value="SBP"/>
</dbReference>
<dbReference type="InterPro" id="IPR050490">
    <property type="entry name" value="Bact_solute-bd_prot1"/>
</dbReference>
<name>A0A8A7KEU9_9FIRM</name>
<dbReference type="SUPFAM" id="SSF53850">
    <property type="entry name" value="Periplasmic binding protein-like II"/>
    <property type="match status" value="1"/>
</dbReference>
<dbReference type="PANTHER" id="PTHR43649:SF12">
    <property type="entry name" value="DIACETYLCHITOBIOSE BINDING PROTEIN DASA"/>
    <property type="match status" value="1"/>
</dbReference>
<dbReference type="Pfam" id="PF01547">
    <property type="entry name" value="SBP_bac_1"/>
    <property type="match status" value="1"/>
</dbReference>
<protein>
    <submittedName>
        <fullName evidence="2">Extracellular solute-binding protein</fullName>
    </submittedName>
</protein>
<feature type="signal peptide" evidence="1">
    <location>
        <begin position="1"/>
        <end position="21"/>
    </location>
</feature>
<gene>
    <name evidence="2" type="ORF">GM661_05240</name>
</gene>